<evidence type="ECO:0000256" key="4">
    <source>
        <dbReference type="ARBA" id="ARBA00022741"/>
    </source>
</evidence>
<evidence type="ECO:0000313" key="10">
    <source>
        <dbReference type="Proteomes" id="UP000279859"/>
    </source>
</evidence>
<keyword evidence="10" id="KW-1185">Reference proteome</keyword>
<dbReference type="AlphaFoldDB" id="A0A3M8LF62"/>
<keyword evidence="4 7" id="KW-0547">Nucleotide-binding</keyword>
<proteinExistence type="predicted"/>
<dbReference type="CDD" id="cd14014">
    <property type="entry name" value="STKc_PknB_like"/>
    <property type="match status" value="1"/>
</dbReference>
<dbReference type="Gene3D" id="3.30.200.20">
    <property type="entry name" value="Phosphorylase Kinase, domain 1"/>
    <property type="match status" value="1"/>
</dbReference>
<dbReference type="Gene3D" id="3.30.450.40">
    <property type="match status" value="1"/>
</dbReference>
<dbReference type="GO" id="GO:0004674">
    <property type="term" value="F:protein serine/threonine kinase activity"/>
    <property type="evidence" value="ECO:0007669"/>
    <property type="project" value="UniProtKB-KW"/>
</dbReference>
<comment type="caution">
    <text evidence="9">The sequence shown here is derived from an EMBL/GenBank/DDBJ whole genome shotgun (WGS) entry which is preliminary data.</text>
</comment>
<evidence type="ECO:0000256" key="2">
    <source>
        <dbReference type="ARBA" id="ARBA00022527"/>
    </source>
</evidence>
<evidence type="ECO:0000313" key="9">
    <source>
        <dbReference type="EMBL" id="RNE64193.1"/>
    </source>
</evidence>
<dbReference type="InterPro" id="IPR003018">
    <property type="entry name" value="GAF"/>
</dbReference>
<evidence type="ECO:0000256" key="6">
    <source>
        <dbReference type="ARBA" id="ARBA00022840"/>
    </source>
</evidence>
<accession>A0A3M8LF62</accession>
<dbReference type="InterPro" id="IPR008271">
    <property type="entry name" value="Ser/Thr_kinase_AS"/>
</dbReference>
<dbReference type="Pfam" id="PF00069">
    <property type="entry name" value="Pkinase"/>
    <property type="match status" value="1"/>
</dbReference>
<keyword evidence="5" id="KW-0418">Kinase</keyword>
<evidence type="ECO:0000256" key="1">
    <source>
        <dbReference type="ARBA" id="ARBA00012513"/>
    </source>
</evidence>
<dbReference type="PROSITE" id="PS00108">
    <property type="entry name" value="PROTEIN_KINASE_ST"/>
    <property type="match status" value="1"/>
</dbReference>
<dbReference type="SUPFAM" id="SSF56112">
    <property type="entry name" value="Protein kinase-like (PK-like)"/>
    <property type="match status" value="1"/>
</dbReference>
<dbReference type="PANTHER" id="PTHR43289:SF6">
    <property type="entry name" value="SERINE_THREONINE-PROTEIN KINASE NEKL-3"/>
    <property type="match status" value="1"/>
</dbReference>
<dbReference type="EMBL" id="RDSR01000005">
    <property type="protein sequence ID" value="RNE64193.1"/>
    <property type="molecule type" value="Genomic_DNA"/>
</dbReference>
<keyword evidence="3" id="KW-0808">Transferase</keyword>
<dbReference type="PANTHER" id="PTHR43289">
    <property type="entry name" value="MITOGEN-ACTIVATED PROTEIN KINASE KINASE KINASE 20-RELATED"/>
    <property type="match status" value="1"/>
</dbReference>
<dbReference type="SMART" id="SM00220">
    <property type="entry name" value="S_TKc"/>
    <property type="match status" value="1"/>
</dbReference>
<dbReference type="InterPro" id="IPR029016">
    <property type="entry name" value="GAF-like_dom_sf"/>
</dbReference>
<evidence type="ECO:0000259" key="8">
    <source>
        <dbReference type="PROSITE" id="PS50011"/>
    </source>
</evidence>
<dbReference type="InterPro" id="IPR017441">
    <property type="entry name" value="Protein_kinase_ATP_BS"/>
</dbReference>
<dbReference type="PROSITE" id="PS00107">
    <property type="entry name" value="PROTEIN_KINASE_ATP"/>
    <property type="match status" value="1"/>
</dbReference>
<keyword evidence="6 7" id="KW-0067">ATP-binding</keyword>
<dbReference type="EC" id="2.7.11.1" evidence="1"/>
<dbReference type="Proteomes" id="UP000279859">
    <property type="component" value="Unassembled WGS sequence"/>
</dbReference>
<keyword evidence="2" id="KW-0723">Serine/threonine-protein kinase</keyword>
<dbReference type="PROSITE" id="PS50011">
    <property type="entry name" value="PROTEIN_KINASE_DOM"/>
    <property type="match status" value="1"/>
</dbReference>
<reference evidence="9 10" key="1">
    <citation type="submission" date="2018-11" db="EMBL/GenBank/DDBJ databases">
        <title>Cryobacterium sp. nov., isolated from rhizosphere soil of lettuce.</title>
        <authorList>
            <person name="Wang Y."/>
        </authorList>
    </citation>
    <scope>NUCLEOTIDE SEQUENCE [LARGE SCALE GENOMIC DNA]</scope>
    <source>
        <strain evidence="9 10">NEAU-85</strain>
    </source>
</reference>
<dbReference type="SUPFAM" id="SSF55781">
    <property type="entry name" value="GAF domain-like"/>
    <property type="match status" value="1"/>
</dbReference>
<evidence type="ECO:0000256" key="5">
    <source>
        <dbReference type="ARBA" id="ARBA00022777"/>
    </source>
</evidence>
<name>A0A3M8LF62_9MICO</name>
<feature type="domain" description="Protein kinase" evidence="8">
    <location>
        <begin position="28"/>
        <end position="289"/>
    </location>
</feature>
<sequence length="466" mass="50390">MGAQPARRAVARVSDTVGVAARVLGGRYALEEPIGYGGMSTVYRARDEALGRPVAVKLFHPAKADLPRQESELAVLASLDHHSLVHLFDAGTDTDRRGRESRYLVMALVNGPTIQQRLAQGPLGARHVGEIGYAMAEALDYIHAHNVIHRDVKPSNILLVDYGHDTQRAHAKLTDFGIALSEDIERMTAQGLTTGTAAYLSPEQAMGDEVGPATDVYALGLVLLECFTRSVEFPGQVIASAMARLTRDPVIPEDLPGHWRRLLTAMTARNPAERPVRSELVGALRQIVVSDSARHREPTEPLFIKDGVLQPAPPAPDILEAIPDQALQRATALAARLFSAPIAVVSVVDNDRLWLKSYYGHEVEDIARQVDVSSSIVPLDDVIVIEDGRTDPRAKDSPLVTGPLGIRFYVGVPLKHSDGRTIGTLSVLGIVPGTASEDDIANLEDIAALVVAQLELRREGIRITEA</sequence>
<dbReference type="SMART" id="SM00065">
    <property type="entry name" value="GAF"/>
    <property type="match status" value="1"/>
</dbReference>
<gene>
    <name evidence="9" type="ORF">EEJ31_04840</name>
</gene>
<protein>
    <recommendedName>
        <fullName evidence="1">non-specific serine/threonine protein kinase</fullName>
        <ecNumber evidence="1">2.7.11.1</ecNumber>
    </recommendedName>
</protein>
<dbReference type="InterPro" id="IPR000719">
    <property type="entry name" value="Prot_kinase_dom"/>
</dbReference>
<dbReference type="Gene3D" id="1.10.510.10">
    <property type="entry name" value="Transferase(Phosphotransferase) domain 1"/>
    <property type="match status" value="1"/>
</dbReference>
<organism evidence="9 10">
    <name type="scientific">Cryobacterium tepidiphilum</name>
    <dbReference type="NCBI Taxonomy" id="2486026"/>
    <lineage>
        <taxon>Bacteria</taxon>
        <taxon>Bacillati</taxon>
        <taxon>Actinomycetota</taxon>
        <taxon>Actinomycetes</taxon>
        <taxon>Micrococcales</taxon>
        <taxon>Microbacteriaceae</taxon>
        <taxon>Cryobacterium</taxon>
    </lineage>
</organism>
<evidence type="ECO:0000256" key="7">
    <source>
        <dbReference type="PROSITE-ProRule" id="PRU10141"/>
    </source>
</evidence>
<evidence type="ECO:0000256" key="3">
    <source>
        <dbReference type="ARBA" id="ARBA00022679"/>
    </source>
</evidence>
<dbReference type="GO" id="GO:0005524">
    <property type="term" value="F:ATP binding"/>
    <property type="evidence" value="ECO:0007669"/>
    <property type="project" value="UniProtKB-UniRule"/>
</dbReference>
<dbReference type="InterPro" id="IPR011009">
    <property type="entry name" value="Kinase-like_dom_sf"/>
</dbReference>
<dbReference type="Pfam" id="PF01590">
    <property type="entry name" value="GAF"/>
    <property type="match status" value="1"/>
</dbReference>
<feature type="binding site" evidence="7">
    <location>
        <position position="57"/>
    </location>
    <ligand>
        <name>ATP</name>
        <dbReference type="ChEBI" id="CHEBI:30616"/>
    </ligand>
</feature>